<reference evidence="5 6" key="1">
    <citation type="journal article" date="2015" name="Mol. Biochem. Parasitol.">
        <title>Identification of polymorphic genes for use in assemblage B genotyping assays through comparative genomics of multiple assemblage B Giardia duodenalis isolates.</title>
        <authorList>
            <person name="Wielinga C."/>
            <person name="Thompson R.C."/>
            <person name="Monis P."/>
            <person name="Ryan U."/>
        </authorList>
    </citation>
    <scope>NUCLEOTIDE SEQUENCE [LARGE SCALE GENOMIC DNA]</scope>
    <source>
        <strain evidence="5 6">BAH15c1</strain>
    </source>
</reference>
<comment type="caution">
    <text evidence="5">The sequence shown here is derived from an EMBL/GenBank/DDBJ whole genome shotgun (WGS) entry which is preliminary data.</text>
</comment>
<gene>
    <name evidence="5" type="ORF">QR46_0809</name>
</gene>
<evidence type="ECO:0000256" key="1">
    <source>
        <dbReference type="ARBA" id="ARBA00023015"/>
    </source>
</evidence>
<feature type="region of interest" description="Disordered" evidence="4">
    <location>
        <begin position="206"/>
        <end position="232"/>
    </location>
</feature>
<dbReference type="InterPro" id="IPR044841">
    <property type="entry name" value="LUX/BOA-like"/>
</dbReference>
<accession>A0A132NYP5</accession>
<organism evidence="5 6">
    <name type="scientific">Giardia duodenalis assemblage B</name>
    <dbReference type="NCBI Taxonomy" id="1394984"/>
    <lineage>
        <taxon>Eukaryota</taxon>
        <taxon>Metamonada</taxon>
        <taxon>Diplomonadida</taxon>
        <taxon>Hexamitidae</taxon>
        <taxon>Giardiinae</taxon>
        <taxon>Giardia</taxon>
    </lineage>
</organism>
<dbReference type="Gene3D" id="1.10.10.60">
    <property type="entry name" value="Homeodomain-like"/>
    <property type="match status" value="1"/>
</dbReference>
<dbReference type="InterPro" id="IPR006447">
    <property type="entry name" value="Myb_dom_plants"/>
</dbReference>
<evidence type="ECO:0000313" key="6">
    <source>
        <dbReference type="Proteomes" id="UP000070089"/>
    </source>
</evidence>
<keyword evidence="3" id="KW-0539">Nucleus</keyword>
<dbReference type="NCBIfam" id="TIGR01557">
    <property type="entry name" value="myb_SHAQKYF"/>
    <property type="match status" value="1"/>
</dbReference>
<dbReference type="GO" id="GO:0003677">
    <property type="term" value="F:DNA binding"/>
    <property type="evidence" value="ECO:0007669"/>
    <property type="project" value="InterPro"/>
</dbReference>
<evidence type="ECO:0000256" key="3">
    <source>
        <dbReference type="ARBA" id="ARBA00023242"/>
    </source>
</evidence>
<protein>
    <submittedName>
        <fullName evidence="5">GARP-like protein 1</fullName>
    </submittedName>
</protein>
<dbReference type="PANTHER" id="PTHR31442">
    <property type="entry name" value="HOMEODOMAIN-LIKE SUPERFAMILY PROTEIN-RELATED"/>
    <property type="match status" value="1"/>
</dbReference>
<dbReference type="OrthoDB" id="60033at2759"/>
<dbReference type="Proteomes" id="UP000070089">
    <property type="component" value="Unassembled WGS sequence"/>
</dbReference>
<evidence type="ECO:0000256" key="4">
    <source>
        <dbReference type="SAM" id="MobiDB-lite"/>
    </source>
</evidence>
<keyword evidence="1" id="KW-0805">Transcription regulation</keyword>
<feature type="compositionally biased region" description="Low complexity" evidence="4">
    <location>
        <begin position="222"/>
        <end position="232"/>
    </location>
</feature>
<evidence type="ECO:0000256" key="2">
    <source>
        <dbReference type="ARBA" id="ARBA00023163"/>
    </source>
</evidence>
<dbReference type="PANTHER" id="PTHR31442:SF29">
    <property type="entry name" value="HOMEODOMAIN-LIKE SUPERFAMILY PROTEIN"/>
    <property type="match status" value="1"/>
</dbReference>
<keyword evidence="2" id="KW-0804">Transcription</keyword>
<dbReference type="VEuPathDB" id="GiardiaDB:QR46_0809"/>
<dbReference type="GO" id="GO:0003700">
    <property type="term" value="F:DNA-binding transcription factor activity"/>
    <property type="evidence" value="ECO:0007669"/>
    <property type="project" value="InterPro"/>
</dbReference>
<feature type="compositionally biased region" description="Polar residues" evidence="4">
    <location>
        <begin position="209"/>
        <end position="218"/>
    </location>
</feature>
<feature type="region of interest" description="Disordered" evidence="4">
    <location>
        <begin position="1"/>
        <end position="20"/>
    </location>
</feature>
<dbReference type="InterPro" id="IPR009057">
    <property type="entry name" value="Homeodomain-like_sf"/>
</dbReference>
<sequence length="232" mass="26294">MSRLDEEKDGRVKRGSRVNDKSATTRIVRYPIKPYRITTTNSTTLEHSIAIPEVSELIFPELSPKYQDTSAGTSLYCPMCFQFAQNGVTAEQVTPLLHALRRIVATIMNSDENMITYGDMMNQSILTEIADICNKITPRKPQPPTKEKFSWTEAFRKRADEAIYQLGVTKATPVGILKLIRNEFPNLTRQNVESYLQKARIRIKRGETLSHTSQTNTRSSETESSQKSSDSD</sequence>
<dbReference type="SUPFAM" id="SSF46689">
    <property type="entry name" value="Homeodomain-like"/>
    <property type="match status" value="1"/>
</dbReference>
<dbReference type="AlphaFoldDB" id="A0A132NYP5"/>
<dbReference type="EMBL" id="JXTI01000013">
    <property type="protein sequence ID" value="KWX15185.1"/>
    <property type="molecule type" value="Genomic_DNA"/>
</dbReference>
<proteinExistence type="predicted"/>
<evidence type="ECO:0000313" key="5">
    <source>
        <dbReference type="EMBL" id="KWX15185.1"/>
    </source>
</evidence>
<name>A0A132NYP5_GIAIN</name>